<dbReference type="EMBL" id="JACCKA010000001">
    <property type="protein sequence ID" value="NZA24790.1"/>
    <property type="molecule type" value="Genomic_DNA"/>
</dbReference>
<proteinExistence type="predicted"/>
<dbReference type="InterPro" id="IPR038728">
    <property type="entry name" value="YkvI-like"/>
</dbReference>
<dbReference type="PANTHER" id="PTHR37814">
    <property type="entry name" value="CONSERVED MEMBRANE PROTEIN"/>
    <property type="match status" value="1"/>
</dbReference>
<feature type="transmembrane region" description="Helical" evidence="1">
    <location>
        <begin position="146"/>
        <end position="169"/>
    </location>
</feature>
<comment type="caution">
    <text evidence="2">The sequence shown here is derived from an EMBL/GenBank/DDBJ whole genome shotgun (WGS) entry which is preliminary data.</text>
</comment>
<dbReference type="PANTHER" id="PTHR37814:SF1">
    <property type="entry name" value="MEMBRANE PROTEIN"/>
    <property type="match status" value="1"/>
</dbReference>
<feature type="transmembrane region" description="Helical" evidence="1">
    <location>
        <begin position="191"/>
        <end position="213"/>
    </location>
</feature>
<keyword evidence="3" id="KW-1185">Reference proteome</keyword>
<dbReference type="RefSeq" id="WP_180676600.1">
    <property type="nucleotide sequence ID" value="NZ_JACCKA010000001.1"/>
</dbReference>
<accession>A0A853J7Z7</accession>
<dbReference type="AlphaFoldDB" id="A0A853J7Z7"/>
<keyword evidence="1" id="KW-0472">Membrane</keyword>
<keyword evidence="1" id="KW-0812">Transmembrane</keyword>
<dbReference type="Proteomes" id="UP000578091">
    <property type="component" value="Unassembled WGS sequence"/>
</dbReference>
<organism evidence="2 3">
    <name type="scientific">Luteimonas salinisoli</name>
    <dbReference type="NCBI Taxonomy" id="2752307"/>
    <lineage>
        <taxon>Bacteria</taxon>
        <taxon>Pseudomonadati</taxon>
        <taxon>Pseudomonadota</taxon>
        <taxon>Gammaproteobacteria</taxon>
        <taxon>Lysobacterales</taxon>
        <taxon>Lysobacteraceae</taxon>
        <taxon>Luteimonas</taxon>
    </lineage>
</organism>
<sequence length="379" mass="40189">MSGAPTWFQRYLLPGLAFKGFVIGGGYATGRELAEYFLPAGPRGGLLGLALAMLVWSTVCALTFVFARATRSYDYRAFFGHLVGRGWVAFEAAYLVFLVLILAVFGAAAGAVVAAATGWPPIVGTLALMLAIGAVVTFGNRSVERLFGWASLLLYAVYFLFVVFAWSAFGDRIAAAVSSPSPATGPLAGDWIRGGLTYACYNVVGAVAILPVARHFTSRRDAAVAGLLAGPVAILPAIAFFACMAAWLPAIADEPLPADYLLRQMQRPLFHLLFQAMIFSALLESGVGAVHAINERVAGAWRARGAGELPRGARPAIAALLLVGSIFVAARFGLVDLIAHGYRALAWMILFVFVLPLLTVGAWRLWARPGGSRDANLPG</sequence>
<feature type="transmembrane region" description="Helical" evidence="1">
    <location>
        <begin position="46"/>
        <end position="67"/>
    </location>
</feature>
<feature type="transmembrane region" description="Helical" evidence="1">
    <location>
        <begin position="345"/>
        <end position="366"/>
    </location>
</feature>
<feature type="transmembrane region" description="Helical" evidence="1">
    <location>
        <begin position="88"/>
        <end position="116"/>
    </location>
</feature>
<feature type="transmembrane region" description="Helical" evidence="1">
    <location>
        <begin position="272"/>
        <end position="294"/>
    </location>
</feature>
<feature type="transmembrane region" description="Helical" evidence="1">
    <location>
        <begin position="122"/>
        <end position="139"/>
    </location>
</feature>
<reference evidence="2 3" key="1">
    <citation type="submission" date="2020-07" db="EMBL/GenBank/DDBJ databases">
        <title>Luteimonas sp. SJ-92.</title>
        <authorList>
            <person name="Huang X.-X."/>
            <person name="Xu L."/>
            <person name="Sun J.-Q."/>
        </authorList>
    </citation>
    <scope>NUCLEOTIDE SEQUENCE [LARGE SCALE GENOMIC DNA]</scope>
    <source>
        <strain evidence="2 3">SJ-92</strain>
    </source>
</reference>
<evidence type="ECO:0000313" key="3">
    <source>
        <dbReference type="Proteomes" id="UP000578091"/>
    </source>
</evidence>
<keyword evidence="1" id="KW-1133">Transmembrane helix</keyword>
<name>A0A853J7Z7_9GAMM</name>
<gene>
    <name evidence="2" type="ORF">H0E84_00170</name>
</gene>
<feature type="transmembrane region" description="Helical" evidence="1">
    <location>
        <begin position="225"/>
        <end position="252"/>
    </location>
</feature>
<evidence type="ECO:0000313" key="2">
    <source>
        <dbReference type="EMBL" id="NZA24790.1"/>
    </source>
</evidence>
<evidence type="ECO:0000256" key="1">
    <source>
        <dbReference type="SAM" id="Phobius"/>
    </source>
</evidence>
<evidence type="ECO:0008006" key="4">
    <source>
        <dbReference type="Google" id="ProtNLM"/>
    </source>
</evidence>
<protein>
    <recommendedName>
        <fullName evidence="4">Membrane protein YkvI</fullName>
    </recommendedName>
</protein>
<feature type="transmembrane region" description="Helical" evidence="1">
    <location>
        <begin position="315"/>
        <end position="339"/>
    </location>
</feature>